<dbReference type="SMART" id="SM00320">
    <property type="entry name" value="WD40"/>
    <property type="match status" value="5"/>
</dbReference>
<dbReference type="PANTHER" id="PTHR19848">
    <property type="entry name" value="WD40 REPEAT PROTEIN"/>
    <property type="match status" value="1"/>
</dbReference>
<feature type="repeat" description="WD" evidence="3">
    <location>
        <begin position="103"/>
        <end position="136"/>
    </location>
</feature>
<keyword evidence="1 3" id="KW-0853">WD repeat</keyword>
<evidence type="ECO:0000256" key="3">
    <source>
        <dbReference type="PROSITE-ProRule" id="PRU00221"/>
    </source>
</evidence>
<evidence type="ECO:0000313" key="5">
    <source>
        <dbReference type="Proteomes" id="UP001370758"/>
    </source>
</evidence>
<dbReference type="InterPro" id="IPR036322">
    <property type="entry name" value="WD40_repeat_dom_sf"/>
</dbReference>
<name>A0AAV9W6G5_9PEZI</name>
<dbReference type="InterPro" id="IPR015943">
    <property type="entry name" value="WD40/YVTN_repeat-like_dom_sf"/>
</dbReference>
<keyword evidence="5" id="KW-1185">Reference proteome</keyword>
<comment type="caution">
    <text evidence="4">The sequence shown here is derived from an EMBL/GenBank/DDBJ whole genome shotgun (WGS) entry which is preliminary data.</text>
</comment>
<evidence type="ECO:0000256" key="2">
    <source>
        <dbReference type="ARBA" id="ARBA00022737"/>
    </source>
</evidence>
<keyword evidence="2" id="KW-0677">Repeat</keyword>
<evidence type="ECO:0000313" key="4">
    <source>
        <dbReference type="EMBL" id="KAK6499977.1"/>
    </source>
</evidence>
<evidence type="ECO:0008006" key="6">
    <source>
        <dbReference type="Google" id="ProtNLM"/>
    </source>
</evidence>
<dbReference type="SUPFAM" id="SSF50978">
    <property type="entry name" value="WD40 repeat-like"/>
    <property type="match status" value="1"/>
</dbReference>
<dbReference type="PANTHER" id="PTHR19848:SF8">
    <property type="entry name" value="F-BOX AND WD REPEAT DOMAIN CONTAINING 7"/>
    <property type="match status" value="1"/>
</dbReference>
<dbReference type="AlphaFoldDB" id="A0AAV9W6G5"/>
<dbReference type="EMBL" id="JAVHJL010000007">
    <property type="protein sequence ID" value="KAK6499977.1"/>
    <property type="molecule type" value="Genomic_DNA"/>
</dbReference>
<evidence type="ECO:0000256" key="1">
    <source>
        <dbReference type="ARBA" id="ARBA00022574"/>
    </source>
</evidence>
<dbReference type="Proteomes" id="UP001370758">
    <property type="component" value="Unassembled WGS sequence"/>
</dbReference>
<gene>
    <name evidence="4" type="ORF">TWF481_010334</name>
</gene>
<sequence>MVQLWNTATGSVVQTFEADITGSWITEIALSSDTKLVALASSDGTVWLWKREIGYRMVLRTPRDSGTVYNAIAFSSDGKLLASTSGSSVQFWDTITGLNVRTIGGYMRKIRAIALSPNGKLLASVGWDGPIRLWDVVIGDSEAIPRSEGHTGKVLFWDTTTGNSRVMQTPEGFASYFTAVAFSPDGELLASVSDSRDRNIRIWDFAMARGEARVVRILKNTLPVMKLCFSSDSTLLAFVSEDFEVQVWDVAAGSVLHSSCVHPKTFNYRSSYFQVNADKELVFISRSRRDIVVNYGWIVRDGKDQILLSPDYLAKSWAIQGNLLAMGHESGSVTVLSIAA</sequence>
<dbReference type="PROSITE" id="PS50294">
    <property type="entry name" value="WD_REPEATS_REGION"/>
    <property type="match status" value="1"/>
</dbReference>
<accession>A0AAV9W6G5</accession>
<protein>
    <recommendedName>
        <fullName evidence="6">WD40 repeat-like protein</fullName>
    </recommendedName>
</protein>
<dbReference type="Pfam" id="PF00400">
    <property type="entry name" value="WD40"/>
    <property type="match status" value="5"/>
</dbReference>
<feature type="repeat" description="WD" evidence="3">
    <location>
        <begin position="217"/>
        <end position="258"/>
    </location>
</feature>
<dbReference type="PROSITE" id="PS50082">
    <property type="entry name" value="WD_REPEATS_2"/>
    <property type="match status" value="2"/>
</dbReference>
<dbReference type="InterPro" id="IPR001680">
    <property type="entry name" value="WD40_rpt"/>
</dbReference>
<dbReference type="Gene3D" id="2.130.10.10">
    <property type="entry name" value="YVTN repeat-like/Quinoprotein amine dehydrogenase"/>
    <property type="match status" value="2"/>
</dbReference>
<organism evidence="4 5">
    <name type="scientific">Arthrobotrys musiformis</name>
    <dbReference type="NCBI Taxonomy" id="47236"/>
    <lineage>
        <taxon>Eukaryota</taxon>
        <taxon>Fungi</taxon>
        <taxon>Dikarya</taxon>
        <taxon>Ascomycota</taxon>
        <taxon>Pezizomycotina</taxon>
        <taxon>Orbiliomycetes</taxon>
        <taxon>Orbiliales</taxon>
        <taxon>Orbiliaceae</taxon>
        <taxon>Arthrobotrys</taxon>
    </lineage>
</organism>
<proteinExistence type="predicted"/>
<reference evidence="4 5" key="1">
    <citation type="submission" date="2023-08" db="EMBL/GenBank/DDBJ databases">
        <authorList>
            <person name="Palmer J.M."/>
        </authorList>
    </citation>
    <scope>NUCLEOTIDE SEQUENCE [LARGE SCALE GENOMIC DNA]</scope>
    <source>
        <strain evidence="4 5">TWF481</strain>
    </source>
</reference>